<dbReference type="InterPro" id="IPR040940">
    <property type="entry name" value="DNA_pol_P_Exo"/>
</dbReference>
<comment type="caution">
    <text evidence="2">The sequence shown here is derived from an EMBL/GenBank/DDBJ whole genome shotgun (WGS) entry which is preliminary data.</text>
</comment>
<dbReference type="AlphaFoldDB" id="A0AB34GVR4"/>
<gene>
    <name evidence="2" type="ORF">J1605_009178</name>
</gene>
<accession>A0AB34GVR4</accession>
<proteinExistence type="predicted"/>
<protein>
    <recommendedName>
        <fullName evidence="1">DNA polymerase nu pseudo-exo domain-containing protein</fullName>
    </recommendedName>
</protein>
<feature type="domain" description="DNA polymerase nu pseudo-exo" evidence="1">
    <location>
        <begin position="174"/>
        <end position="217"/>
    </location>
</feature>
<reference evidence="2 3" key="1">
    <citation type="submission" date="2022-11" db="EMBL/GenBank/DDBJ databases">
        <title>Whole genome sequence of Eschrichtius robustus ER-17-0199.</title>
        <authorList>
            <person name="Bruniche-Olsen A."/>
            <person name="Black A.N."/>
            <person name="Fields C.J."/>
            <person name="Walden K."/>
            <person name="Dewoody J.A."/>
        </authorList>
    </citation>
    <scope>NUCLEOTIDE SEQUENCE [LARGE SCALE GENOMIC DNA]</scope>
    <source>
        <strain evidence="2">ER-17-0199</strain>
        <tissue evidence="2">Blubber</tissue>
    </source>
</reference>
<dbReference type="Pfam" id="PF18049">
    <property type="entry name" value="DNA_pol_P_Exo"/>
    <property type="match status" value="2"/>
</dbReference>
<sequence>MQAFISGSASQGPDLCQCMAAEVVDKSSVRYSVLLEDGKNQSLEKKNLNSLTSQTSRVSIKFSSQSSNIRLTDQLSTDQNQKNISSLASSRCLIPQCDQEASVLQKMEHKRKHLPKENINNENNKESMSLKRKHTTCNNSSEKTSKLMALEEDADEVEAYLNSRNSKAFTNNFCDIRYLDALEKSQLIEMLKQAVALVVTLIYKDGSTQLRADQVSKRKVLLQTLKCKCPVICFNAKDFLRTVMQFFGDDGSWKCALSSQNPYGLQSEECLLYADGGLVPGGPHGFRVGVVNRKKRHR</sequence>
<organism evidence="2 3">
    <name type="scientific">Eschrichtius robustus</name>
    <name type="common">California gray whale</name>
    <name type="synonym">Eschrichtius gibbosus</name>
    <dbReference type="NCBI Taxonomy" id="9764"/>
    <lineage>
        <taxon>Eukaryota</taxon>
        <taxon>Metazoa</taxon>
        <taxon>Chordata</taxon>
        <taxon>Craniata</taxon>
        <taxon>Vertebrata</taxon>
        <taxon>Euteleostomi</taxon>
        <taxon>Mammalia</taxon>
        <taxon>Eutheria</taxon>
        <taxon>Laurasiatheria</taxon>
        <taxon>Artiodactyla</taxon>
        <taxon>Whippomorpha</taxon>
        <taxon>Cetacea</taxon>
        <taxon>Mysticeti</taxon>
        <taxon>Eschrichtiidae</taxon>
        <taxon>Eschrichtius</taxon>
    </lineage>
</organism>
<evidence type="ECO:0000313" key="2">
    <source>
        <dbReference type="EMBL" id="KAJ8783473.1"/>
    </source>
</evidence>
<evidence type="ECO:0000313" key="3">
    <source>
        <dbReference type="Proteomes" id="UP001159641"/>
    </source>
</evidence>
<dbReference type="Proteomes" id="UP001159641">
    <property type="component" value="Unassembled WGS sequence"/>
</dbReference>
<evidence type="ECO:0000259" key="1">
    <source>
        <dbReference type="Pfam" id="PF18049"/>
    </source>
</evidence>
<name>A0AB34GVR4_ESCRO</name>
<feature type="domain" description="DNA polymerase nu pseudo-exo" evidence="1">
    <location>
        <begin position="218"/>
        <end position="256"/>
    </location>
</feature>
<keyword evidence="3" id="KW-1185">Reference proteome</keyword>
<dbReference type="EMBL" id="JAIQCJ010002084">
    <property type="protein sequence ID" value="KAJ8783473.1"/>
    <property type="molecule type" value="Genomic_DNA"/>
</dbReference>